<organism evidence="2 3">
    <name type="scientific">Myxococcus landrumensis</name>
    <dbReference type="NCBI Taxonomy" id="2813577"/>
    <lineage>
        <taxon>Bacteria</taxon>
        <taxon>Pseudomonadati</taxon>
        <taxon>Myxococcota</taxon>
        <taxon>Myxococcia</taxon>
        <taxon>Myxococcales</taxon>
        <taxon>Cystobacterineae</taxon>
        <taxon>Myxococcaceae</taxon>
        <taxon>Myxococcus</taxon>
    </lineage>
</organism>
<dbReference type="RefSeq" id="WP_206713677.1">
    <property type="nucleotide sequence ID" value="NZ_CP071091.1"/>
</dbReference>
<evidence type="ECO:0000259" key="1">
    <source>
        <dbReference type="Pfam" id="PF13761"/>
    </source>
</evidence>
<proteinExistence type="predicted"/>
<evidence type="ECO:0000313" key="3">
    <source>
        <dbReference type="Proteomes" id="UP000663090"/>
    </source>
</evidence>
<keyword evidence="3" id="KW-1185">Reference proteome</keyword>
<feature type="domain" description="DUF4166" evidence="1">
    <location>
        <begin position="283"/>
        <end position="383"/>
    </location>
</feature>
<accession>A0ABX7N0F8</accession>
<gene>
    <name evidence="2" type="ORF">JY572_26565</name>
</gene>
<dbReference type="InterPro" id="IPR025311">
    <property type="entry name" value="DUF4166"/>
</dbReference>
<name>A0ABX7N0F8_9BACT</name>
<sequence>MSIELRHRACRRALGLLADFYRANPCRMARVHLLAASAVTLGRFWGVSEPFARLGAAVMPVNEWGKPRTPEWTSYAKACADNLPLEVRDERWIEAHIRDVARARELGHEAAFLEEARAHAHEPLWRLLVQHVEMTLGARLFDQPALAGAVPGETAIAHGLALSLSRMLSACWSLLRHYAFVTMRALCSPRELDDEGMVGERRAAWLLLWSFLTAWTAASVYRRGVKAVHRGQSTLPSDVWPLLASALGPEVARVDPRVRRFYANPGAWNTRASVAFSSLPARMMAWVATRLFGQGLFEQGPCTFPGRFRTFRRADGSMHFIRELYCDGVLRRFDSDFIVRGGRLHEVFVEQGLDLELDVSVLEDGGIRLRGGTLRWHGLRLPPFGRGVEFRIHPAPDDAERVDIIGTLGRGPVPETPLGRIHYEAWLTSVASLG</sequence>
<dbReference type="Proteomes" id="UP000663090">
    <property type="component" value="Chromosome"/>
</dbReference>
<reference evidence="2 3" key="1">
    <citation type="submission" date="2021-02" db="EMBL/GenBank/DDBJ databases">
        <title>De Novo genome assembly of isolated myxobacteria.</title>
        <authorList>
            <person name="Stevens D.C."/>
        </authorList>
    </citation>
    <scope>NUCLEOTIDE SEQUENCE [LARGE SCALE GENOMIC DNA]</scope>
    <source>
        <strain evidence="2 3">SCHIC003</strain>
    </source>
</reference>
<evidence type="ECO:0000313" key="2">
    <source>
        <dbReference type="EMBL" id="QSQ11938.1"/>
    </source>
</evidence>
<dbReference type="EMBL" id="CP071091">
    <property type="protein sequence ID" value="QSQ11938.1"/>
    <property type="molecule type" value="Genomic_DNA"/>
</dbReference>
<dbReference type="Pfam" id="PF13761">
    <property type="entry name" value="DUF4166"/>
    <property type="match status" value="1"/>
</dbReference>
<protein>
    <submittedName>
        <fullName evidence="2">DUF4166 domain-containing protein</fullName>
    </submittedName>
</protein>